<dbReference type="EMBL" id="AZHW01000262">
    <property type="protein sequence ID" value="ETX01171.1"/>
    <property type="molecule type" value="Genomic_DNA"/>
</dbReference>
<evidence type="ECO:0000313" key="2">
    <source>
        <dbReference type="Proteomes" id="UP000019141"/>
    </source>
</evidence>
<protein>
    <submittedName>
        <fullName evidence="1">Uncharacterized protein</fullName>
    </submittedName>
</protein>
<dbReference type="Proteomes" id="UP000019141">
    <property type="component" value="Unassembled WGS sequence"/>
</dbReference>
<dbReference type="AlphaFoldDB" id="W4LTX3"/>
<sequence>MRGVEGNTAKLYGVLPHKARALSRYYWIEQIDLAADAK</sequence>
<evidence type="ECO:0000313" key="1">
    <source>
        <dbReference type="EMBL" id="ETX01171.1"/>
    </source>
</evidence>
<proteinExistence type="predicted"/>
<comment type="caution">
    <text evidence="1">The sequence shown here is derived from an EMBL/GenBank/DDBJ whole genome shotgun (WGS) entry which is preliminary data.</text>
</comment>
<accession>W4LTX3</accession>
<name>W4LTX3_ENTF1</name>
<dbReference type="HOGENOM" id="CLU_3326040_0_0_7"/>
<reference evidence="1 2" key="1">
    <citation type="journal article" date="2014" name="Nature">
        <title>An environmental bacterial taxon with a large and distinct metabolic repertoire.</title>
        <authorList>
            <person name="Wilson M.C."/>
            <person name="Mori T."/>
            <person name="Ruckert C."/>
            <person name="Uria A.R."/>
            <person name="Helf M.J."/>
            <person name="Takada K."/>
            <person name="Gernert C."/>
            <person name="Steffens U.A."/>
            <person name="Heycke N."/>
            <person name="Schmitt S."/>
            <person name="Rinke C."/>
            <person name="Helfrich E.J."/>
            <person name="Brachmann A.O."/>
            <person name="Gurgui C."/>
            <person name="Wakimoto T."/>
            <person name="Kracht M."/>
            <person name="Crusemann M."/>
            <person name="Hentschel U."/>
            <person name="Abe I."/>
            <person name="Matsunaga S."/>
            <person name="Kalinowski J."/>
            <person name="Takeyama H."/>
            <person name="Piel J."/>
        </authorList>
    </citation>
    <scope>NUCLEOTIDE SEQUENCE [LARGE SCALE GENOMIC DNA]</scope>
    <source>
        <strain evidence="2">TSY1</strain>
    </source>
</reference>
<organism evidence="1 2">
    <name type="scientific">Entotheonella factor</name>
    <dbReference type="NCBI Taxonomy" id="1429438"/>
    <lineage>
        <taxon>Bacteria</taxon>
        <taxon>Pseudomonadati</taxon>
        <taxon>Nitrospinota/Tectimicrobiota group</taxon>
        <taxon>Candidatus Tectimicrobiota</taxon>
        <taxon>Candidatus Entotheonellia</taxon>
        <taxon>Candidatus Entotheonellales</taxon>
        <taxon>Candidatus Entotheonellaceae</taxon>
        <taxon>Candidatus Entotheonella</taxon>
    </lineage>
</organism>
<gene>
    <name evidence="1" type="ORF">ETSY1_08415</name>
</gene>
<keyword evidence="2" id="KW-1185">Reference proteome</keyword>